<reference evidence="2 3" key="1">
    <citation type="submission" date="2023-07" db="EMBL/GenBank/DDBJ databases">
        <title>Sorghum-associated microbial communities from plants grown in Nebraska, USA.</title>
        <authorList>
            <person name="Schachtman D."/>
        </authorList>
    </citation>
    <scope>NUCLEOTIDE SEQUENCE [LARGE SCALE GENOMIC DNA]</scope>
    <source>
        <strain evidence="2 3">4256</strain>
    </source>
</reference>
<evidence type="ECO:0008006" key="4">
    <source>
        <dbReference type="Google" id="ProtNLM"/>
    </source>
</evidence>
<gene>
    <name evidence="2" type="ORF">J2W40_002179</name>
</gene>
<name>A0ABU1X1A0_SPHXE</name>
<feature type="region of interest" description="Disordered" evidence="1">
    <location>
        <begin position="394"/>
        <end position="416"/>
    </location>
</feature>
<protein>
    <recommendedName>
        <fullName evidence="4">Amidoligase enzyme</fullName>
    </recommendedName>
</protein>
<accession>A0ABU1X1A0</accession>
<dbReference type="Proteomes" id="UP001267638">
    <property type="component" value="Unassembled WGS sequence"/>
</dbReference>
<proteinExistence type="predicted"/>
<comment type="caution">
    <text evidence="2">The sequence shown here is derived from an EMBL/GenBank/DDBJ whole genome shotgun (WGS) entry which is preliminary data.</text>
</comment>
<dbReference type="EMBL" id="JAVDWV010000009">
    <property type="protein sequence ID" value="MDR7155352.1"/>
    <property type="molecule type" value="Genomic_DNA"/>
</dbReference>
<keyword evidence="3" id="KW-1185">Reference proteome</keyword>
<sequence>MEFSESWRVGFELELVLGDLGDVRFEAFAEDPMDVASTDYCQAVARQLSGFTGKRWLAAQKKQRHNGYFVYPEYDLDPIDWSDGLVAGVELVTPPLRMPDATEVRDQIADWVYEVEGEINTYPNWLSLSSGWHINIDPGNDDRHLDIPKLLLGADELPLLLSSQRLPSKYASPQRHSYGVPLLRYFQSKSARPLLDIDLDNFLMHYGGRGKRYAMNLDKLDSGYLELRHFGSEWFFRGQSLLETLSSFFAAAECTRASHQAREHRLLATFGLLAEWTREIVPSITYGWNEQGHPGINMVHGEIQFDGETLADARWSGTADYVLKLKSGKPGPTIFDQAFTDMPLSLAVLALDVAEIRGRKLGAIPLANSAFSRAVDRLSVALKKAGLIEPPPLEQSVFWTKPPQDQERVGSETGLN</sequence>
<organism evidence="2 3">
    <name type="scientific">Sphingobium xenophagum</name>
    <dbReference type="NCBI Taxonomy" id="121428"/>
    <lineage>
        <taxon>Bacteria</taxon>
        <taxon>Pseudomonadati</taxon>
        <taxon>Pseudomonadota</taxon>
        <taxon>Alphaproteobacteria</taxon>
        <taxon>Sphingomonadales</taxon>
        <taxon>Sphingomonadaceae</taxon>
        <taxon>Sphingobium</taxon>
    </lineage>
</organism>
<dbReference type="RefSeq" id="WP_310224578.1">
    <property type="nucleotide sequence ID" value="NZ_JAVDWV010000009.1"/>
</dbReference>
<evidence type="ECO:0000256" key="1">
    <source>
        <dbReference type="SAM" id="MobiDB-lite"/>
    </source>
</evidence>
<evidence type="ECO:0000313" key="2">
    <source>
        <dbReference type="EMBL" id="MDR7155352.1"/>
    </source>
</evidence>
<evidence type="ECO:0000313" key="3">
    <source>
        <dbReference type="Proteomes" id="UP001267638"/>
    </source>
</evidence>